<dbReference type="SUPFAM" id="SSF52047">
    <property type="entry name" value="RNI-like"/>
    <property type="match status" value="2"/>
</dbReference>
<dbReference type="EMBL" id="ML178828">
    <property type="protein sequence ID" value="TFL00501.1"/>
    <property type="molecule type" value="Genomic_DNA"/>
</dbReference>
<feature type="region of interest" description="Disordered" evidence="1">
    <location>
        <begin position="655"/>
        <end position="674"/>
    </location>
</feature>
<feature type="domain" description="F-box/LRR-repeat protein 15-like leucin rich repeat" evidence="3">
    <location>
        <begin position="386"/>
        <end position="498"/>
    </location>
</feature>
<feature type="compositionally biased region" description="Acidic residues" evidence="1">
    <location>
        <begin position="552"/>
        <end position="589"/>
    </location>
</feature>
<organism evidence="4 5">
    <name type="scientific">Pterulicium gracile</name>
    <dbReference type="NCBI Taxonomy" id="1884261"/>
    <lineage>
        <taxon>Eukaryota</taxon>
        <taxon>Fungi</taxon>
        <taxon>Dikarya</taxon>
        <taxon>Basidiomycota</taxon>
        <taxon>Agaricomycotina</taxon>
        <taxon>Agaricomycetes</taxon>
        <taxon>Agaricomycetidae</taxon>
        <taxon>Agaricales</taxon>
        <taxon>Pleurotineae</taxon>
        <taxon>Pterulaceae</taxon>
        <taxon>Pterulicium</taxon>
    </lineage>
</organism>
<evidence type="ECO:0000313" key="5">
    <source>
        <dbReference type="Proteomes" id="UP000305067"/>
    </source>
</evidence>
<gene>
    <name evidence="4" type="ORF">BDV98DRAFT_508744</name>
</gene>
<reference evidence="4 5" key="1">
    <citation type="journal article" date="2019" name="Nat. Ecol. Evol.">
        <title>Megaphylogeny resolves global patterns of mushroom evolution.</title>
        <authorList>
            <person name="Varga T."/>
            <person name="Krizsan K."/>
            <person name="Foldi C."/>
            <person name="Dima B."/>
            <person name="Sanchez-Garcia M."/>
            <person name="Sanchez-Ramirez S."/>
            <person name="Szollosi G.J."/>
            <person name="Szarkandi J.G."/>
            <person name="Papp V."/>
            <person name="Albert L."/>
            <person name="Andreopoulos W."/>
            <person name="Angelini C."/>
            <person name="Antonin V."/>
            <person name="Barry K.W."/>
            <person name="Bougher N.L."/>
            <person name="Buchanan P."/>
            <person name="Buyck B."/>
            <person name="Bense V."/>
            <person name="Catcheside P."/>
            <person name="Chovatia M."/>
            <person name="Cooper J."/>
            <person name="Damon W."/>
            <person name="Desjardin D."/>
            <person name="Finy P."/>
            <person name="Geml J."/>
            <person name="Haridas S."/>
            <person name="Hughes K."/>
            <person name="Justo A."/>
            <person name="Karasinski D."/>
            <person name="Kautmanova I."/>
            <person name="Kiss B."/>
            <person name="Kocsube S."/>
            <person name="Kotiranta H."/>
            <person name="LaButti K.M."/>
            <person name="Lechner B.E."/>
            <person name="Liimatainen K."/>
            <person name="Lipzen A."/>
            <person name="Lukacs Z."/>
            <person name="Mihaltcheva S."/>
            <person name="Morgado L.N."/>
            <person name="Niskanen T."/>
            <person name="Noordeloos M.E."/>
            <person name="Ohm R.A."/>
            <person name="Ortiz-Santana B."/>
            <person name="Ovrebo C."/>
            <person name="Racz N."/>
            <person name="Riley R."/>
            <person name="Savchenko A."/>
            <person name="Shiryaev A."/>
            <person name="Soop K."/>
            <person name="Spirin V."/>
            <person name="Szebenyi C."/>
            <person name="Tomsovsky M."/>
            <person name="Tulloss R.E."/>
            <person name="Uehling J."/>
            <person name="Grigoriev I.V."/>
            <person name="Vagvolgyi C."/>
            <person name="Papp T."/>
            <person name="Martin F.M."/>
            <person name="Miettinen O."/>
            <person name="Hibbett D.S."/>
            <person name="Nagy L.G."/>
        </authorList>
    </citation>
    <scope>NUCLEOTIDE SEQUENCE [LARGE SCALE GENOMIC DNA]</scope>
    <source>
        <strain evidence="4 5">CBS 309.79</strain>
    </source>
</reference>
<dbReference type="PANTHER" id="PTHR13318">
    <property type="entry name" value="PARTNER OF PAIRED, ISOFORM B-RELATED"/>
    <property type="match status" value="1"/>
</dbReference>
<dbReference type="AlphaFoldDB" id="A0A5C3QJ70"/>
<evidence type="ECO:0000256" key="1">
    <source>
        <dbReference type="SAM" id="MobiDB-lite"/>
    </source>
</evidence>
<dbReference type="InterPro" id="IPR036047">
    <property type="entry name" value="F-box-like_dom_sf"/>
</dbReference>
<feature type="region of interest" description="Disordered" evidence="1">
    <location>
        <begin position="550"/>
        <end position="622"/>
    </location>
</feature>
<name>A0A5C3QJ70_9AGAR</name>
<feature type="compositionally biased region" description="Polar residues" evidence="1">
    <location>
        <begin position="814"/>
        <end position="823"/>
    </location>
</feature>
<dbReference type="InterPro" id="IPR032675">
    <property type="entry name" value="LRR_dom_sf"/>
</dbReference>
<dbReference type="Pfam" id="PF12937">
    <property type="entry name" value="F-box-like"/>
    <property type="match status" value="1"/>
</dbReference>
<keyword evidence="5" id="KW-1185">Reference proteome</keyword>
<dbReference type="Pfam" id="PF25372">
    <property type="entry name" value="DUF7885"/>
    <property type="match status" value="2"/>
</dbReference>
<protein>
    <submittedName>
        <fullName evidence="4">Uncharacterized protein</fullName>
    </submittedName>
</protein>
<dbReference type="InterPro" id="IPR057207">
    <property type="entry name" value="FBXL15_LRR"/>
</dbReference>
<sequence>MKYRPASPARSIASQSDDFDEEILPFTDSIPILRSPAQWSSAHSHPPKPPSGTNPHSPISLIPPELLIFVFRYLYSPRDIYSVLRVSRTWCQCSVELLWHKPNILSVATLIKMIKVLNDHSPTFQYSAFIRRLNFLALGSELTDSMFLRLSHCDRLERLTLVNCSSLSADALAMILPRCPNLVAVDLTMVVETDDRAIVSLAECASRLQGINLTGCKNVTDAGVMALAQNCPMLRRVKLNGVEQVTDGPISALARNCPLLLEIDLNKCKLITDVAIRDIWTYSVHMRELRLSAIPELTDAAFPAPLNPTSKNVFIPTATPDQLPPLIITRAFEHLRMLDLTACALITDEAVQGIVSHAPKIRNLVLSKCVLLTDKSVESICGLGRHLHYLHLGHAAKITDRSVRCLARACTRLRYVDFANCTNLTDMSVFELSSLPKLRRVGLVRVDNLTDESVYALADRHATLERIHLSYCDQISVMAIYFLLQKLHKLTHLSLTGVPAFRQTELQQFCRPPPTDFNHSQRTAFCVYSGKGVSDLRAYLTELFDQITEMNSTDDTEYEDDEDDDNDNDADPPEPMETDEYDPPEEENEPPSRHFAVPPTITVHRGNRQPPSMYPIQQGPSNSNRWTAQLVASSSTAAVGSSSRRQRVAVQLPVVETSHSPPRSPPYSDIASNRSATSNGAGFFRNYQEISLPSPRNSGVLTPDLNYAELGHGRGAATPSIAQNLRQLSQSRTNGSTVSVASMMQPMTFADNQSPADPRLVHHPVQHEASRRPHARTTAMRTDAMVVESDVEEVIPARTSADRGRSSQRDRSESMTAAEQYASSVMFVRGEGSSNARNGQSSGSTSGTPSRRR</sequence>
<evidence type="ECO:0000259" key="2">
    <source>
        <dbReference type="Pfam" id="PF12937"/>
    </source>
</evidence>
<dbReference type="GO" id="GO:0031146">
    <property type="term" value="P:SCF-dependent proteasomal ubiquitin-dependent protein catabolic process"/>
    <property type="evidence" value="ECO:0007669"/>
    <property type="project" value="TreeGrafter"/>
</dbReference>
<feature type="domain" description="F-box" evidence="2">
    <location>
        <begin position="60"/>
        <end position="103"/>
    </location>
</feature>
<evidence type="ECO:0000259" key="3">
    <source>
        <dbReference type="Pfam" id="PF25372"/>
    </source>
</evidence>
<dbReference type="OrthoDB" id="10257471at2759"/>
<accession>A0A5C3QJ70</accession>
<evidence type="ECO:0000313" key="4">
    <source>
        <dbReference type="EMBL" id="TFL00501.1"/>
    </source>
</evidence>
<dbReference type="InterPro" id="IPR001810">
    <property type="entry name" value="F-box_dom"/>
</dbReference>
<feature type="region of interest" description="Disordered" evidence="1">
    <location>
        <begin position="1"/>
        <end position="20"/>
    </location>
</feature>
<dbReference type="SMART" id="SM00367">
    <property type="entry name" value="LRR_CC"/>
    <property type="match status" value="11"/>
</dbReference>
<proteinExistence type="predicted"/>
<dbReference type="Gene3D" id="3.80.10.10">
    <property type="entry name" value="Ribonuclease Inhibitor"/>
    <property type="match status" value="3"/>
</dbReference>
<feature type="compositionally biased region" description="Low complexity" evidence="1">
    <location>
        <begin position="841"/>
        <end position="853"/>
    </location>
</feature>
<feature type="domain" description="F-box/LRR-repeat protein 15-like leucin rich repeat" evidence="3">
    <location>
        <begin position="217"/>
        <end position="298"/>
    </location>
</feature>
<dbReference type="SUPFAM" id="SSF81383">
    <property type="entry name" value="F-box domain"/>
    <property type="match status" value="1"/>
</dbReference>
<feature type="compositionally biased region" description="Basic and acidic residues" evidence="1">
    <location>
        <begin position="800"/>
        <end position="813"/>
    </location>
</feature>
<dbReference type="GO" id="GO:0019005">
    <property type="term" value="C:SCF ubiquitin ligase complex"/>
    <property type="evidence" value="ECO:0007669"/>
    <property type="project" value="TreeGrafter"/>
</dbReference>
<dbReference type="InterPro" id="IPR006553">
    <property type="entry name" value="Leu-rich_rpt_Cys-con_subtyp"/>
</dbReference>
<feature type="region of interest" description="Disordered" evidence="1">
    <location>
        <begin position="792"/>
        <end position="853"/>
    </location>
</feature>
<dbReference type="Proteomes" id="UP000305067">
    <property type="component" value="Unassembled WGS sequence"/>
</dbReference>
<dbReference type="STRING" id="1884261.A0A5C3QJ70"/>